<dbReference type="Gene3D" id="3.90.950.20">
    <property type="entry name" value="CinA-like"/>
    <property type="match status" value="1"/>
</dbReference>
<organism evidence="2 3">
    <name type="scientific">Microbacterium capsulatum</name>
    <dbReference type="NCBI Taxonomy" id="3041921"/>
    <lineage>
        <taxon>Bacteria</taxon>
        <taxon>Bacillati</taxon>
        <taxon>Actinomycetota</taxon>
        <taxon>Actinomycetes</taxon>
        <taxon>Micrococcales</taxon>
        <taxon>Microbacteriaceae</taxon>
        <taxon>Microbacterium</taxon>
    </lineage>
</organism>
<reference evidence="2 3" key="1">
    <citation type="submission" date="2023-08" db="EMBL/GenBank/DDBJ databases">
        <title>Microbacterium sp. nov., isolated from a waste landfill.</title>
        <authorList>
            <person name="Wen W."/>
        </authorList>
    </citation>
    <scope>NUCLEOTIDE SEQUENCE [LARGE SCALE GENOMIC DNA]</scope>
    <source>
        <strain evidence="2 3">ASV81</strain>
    </source>
</reference>
<name>A0ABU0XBK7_9MICO</name>
<dbReference type="SUPFAM" id="SSF142433">
    <property type="entry name" value="CinA-like"/>
    <property type="match status" value="1"/>
</dbReference>
<evidence type="ECO:0000259" key="1">
    <source>
        <dbReference type="Pfam" id="PF02464"/>
    </source>
</evidence>
<dbReference type="Pfam" id="PF02464">
    <property type="entry name" value="CinA"/>
    <property type="match status" value="1"/>
</dbReference>
<dbReference type="RefSeq" id="WP_308487382.1">
    <property type="nucleotide sequence ID" value="NZ_JAVFCB010000001.1"/>
</dbReference>
<dbReference type="InterPro" id="IPR036653">
    <property type="entry name" value="CinA-like_C"/>
</dbReference>
<gene>
    <name evidence="2" type="ORF">RBR11_00755</name>
</gene>
<protein>
    <submittedName>
        <fullName evidence="2">CinA family protein</fullName>
    </submittedName>
</protein>
<sequence length="159" mass="15834">MTAAAVLDVLRRRGQTLAVAESLTGGALSAAFVSVPGASDVLTGAVVAYATPIKASLLGVDAQLLARRGPVDPEVVVQMARGVRTALAVDGRPADVSVATTGVAGPTAQGGKQVGVVHIGVSTGERELSREFLFPGDRAAIRAAAVDAALALLAEILGA</sequence>
<proteinExistence type="predicted"/>
<comment type="caution">
    <text evidence="2">The sequence shown here is derived from an EMBL/GenBank/DDBJ whole genome shotgun (WGS) entry which is preliminary data.</text>
</comment>
<dbReference type="EMBL" id="JAVFCB010000001">
    <property type="protein sequence ID" value="MDQ4212443.1"/>
    <property type="molecule type" value="Genomic_DNA"/>
</dbReference>
<dbReference type="Proteomes" id="UP001230289">
    <property type="component" value="Unassembled WGS sequence"/>
</dbReference>
<evidence type="ECO:0000313" key="2">
    <source>
        <dbReference type="EMBL" id="MDQ4212443.1"/>
    </source>
</evidence>
<feature type="domain" description="CinA C-terminal" evidence="1">
    <location>
        <begin position="3"/>
        <end position="156"/>
    </location>
</feature>
<evidence type="ECO:0000313" key="3">
    <source>
        <dbReference type="Proteomes" id="UP001230289"/>
    </source>
</evidence>
<keyword evidence="3" id="KW-1185">Reference proteome</keyword>
<dbReference type="NCBIfam" id="TIGR00199">
    <property type="entry name" value="PncC_domain"/>
    <property type="match status" value="1"/>
</dbReference>
<dbReference type="InterPro" id="IPR008136">
    <property type="entry name" value="CinA_C"/>
</dbReference>
<accession>A0ABU0XBK7</accession>